<dbReference type="Proteomes" id="UP001159363">
    <property type="component" value="Chromosome 13"/>
</dbReference>
<dbReference type="InterPro" id="IPR027417">
    <property type="entry name" value="P-loop_NTPase"/>
</dbReference>
<protein>
    <recommendedName>
        <fullName evidence="1">ATP-dependent helicase C-terminal domain-containing protein</fullName>
    </recommendedName>
</protein>
<dbReference type="PANTHER" id="PTHR11472:SF34">
    <property type="entry name" value="REGULATOR OF TELOMERE ELONGATION HELICASE 1"/>
    <property type="match status" value="1"/>
</dbReference>
<evidence type="ECO:0000259" key="1">
    <source>
        <dbReference type="SMART" id="SM00491"/>
    </source>
</evidence>
<dbReference type="InterPro" id="IPR045028">
    <property type="entry name" value="DinG/Rad3-like"/>
</dbReference>
<proteinExistence type="predicted"/>
<sequence length="319" mass="35982">MEIIYAFINPACHITWVCFIVHRMQRLLDQGVRCIVLTSGTLSPLNALIKELSIPIGVTLENPHVIQPSQICVGIIDKGPDSVTLDSSFRNRGSQEYVMSLGRTILNLSRLIPHGLLVFFPSYTIMKNCQDAWQEDGLWARICTSKPIFAEPRSKDGLTAAINEYYTKIMDPIVKGACFMAVTRGKVSEGLDFADMNGRGVIVTGIPFPPCMDPRVVLKRTYLDELVKENASNLSGQSWYQLEASRAVNQAVGRVIRHAKDYGAILLCDERFRRSSFSNQLSSWIQPHIRVFKHFGEVTRVVKDFFTVAEKTVKHTHFF</sequence>
<evidence type="ECO:0000313" key="2">
    <source>
        <dbReference type="EMBL" id="KAJ8868596.1"/>
    </source>
</evidence>
<dbReference type="SMART" id="SM00491">
    <property type="entry name" value="HELICc2"/>
    <property type="match status" value="1"/>
</dbReference>
<evidence type="ECO:0000313" key="3">
    <source>
        <dbReference type="Proteomes" id="UP001159363"/>
    </source>
</evidence>
<dbReference type="Gene3D" id="3.40.50.300">
    <property type="entry name" value="P-loop containing nucleotide triphosphate hydrolases"/>
    <property type="match status" value="1"/>
</dbReference>
<accession>A0ABQ9G836</accession>
<dbReference type="InterPro" id="IPR013020">
    <property type="entry name" value="Rad3/Chl1-like"/>
</dbReference>
<comment type="caution">
    <text evidence="2">The sequence shown here is derived from an EMBL/GenBank/DDBJ whole genome shotgun (WGS) entry which is preliminary data.</text>
</comment>
<dbReference type="EMBL" id="JARBHB010000014">
    <property type="protein sequence ID" value="KAJ8868596.1"/>
    <property type="molecule type" value="Genomic_DNA"/>
</dbReference>
<reference evidence="2 3" key="1">
    <citation type="submission" date="2023-02" db="EMBL/GenBank/DDBJ databases">
        <title>LHISI_Scaffold_Assembly.</title>
        <authorList>
            <person name="Stuart O.P."/>
            <person name="Cleave R."/>
            <person name="Magrath M.J.L."/>
            <person name="Mikheyev A.S."/>
        </authorList>
    </citation>
    <scope>NUCLEOTIDE SEQUENCE [LARGE SCALE GENOMIC DNA]</scope>
    <source>
        <strain evidence="2">Daus_M_001</strain>
        <tissue evidence="2">Leg muscle</tissue>
    </source>
</reference>
<dbReference type="NCBIfam" id="TIGR00604">
    <property type="entry name" value="rad3"/>
    <property type="match status" value="1"/>
</dbReference>
<dbReference type="InterPro" id="IPR006555">
    <property type="entry name" value="ATP-dep_Helicase_C"/>
</dbReference>
<gene>
    <name evidence="2" type="ORF">PR048_030134</name>
</gene>
<feature type="domain" description="ATP-dependent helicase C-terminal" evidence="1">
    <location>
        <begin position="123"/>
        <end position="274"/>
    </location>
</feature>
<dbReference type="CDD" id="cd18788">
    <property type="entry name" value="SF2_C_XPD"/>
    <property type="match status" value="1"/>
</dbReference>
<organism evidence="2 3">
    <name type="scientific">Dryococelus australis</name>
    <dbReference type="NCBI Taxonomy" id="614101"/>
    <lineage>
        <taxon>Eukaryota</taxon>
        <taxon>Metazoa</taxon>
        <taxon>Ecdysozoa</taxon>
        <taxon>Arthropoda</taxon>
        <taxon>Hexapoda</taxon>
        <taxon>Insecta</taxon>
        <taxon>Pterygota</taxon>
        <taxon>Neoptera</taxon>
        <taxon>Polyneoptera</taxon>
        <taxon>Phasmatodea</taxon>
        <taxon>Verophasmatodea</taxon>
        <taxon>Anareolatae</taxon>
        <taxon>Phasmatidae</taxon>
        <taxon>Eurycanthinae</taxon>
        <taxon>Dryococelus</taxon>
    </lineage>
</organism>
<dbReference type="PANTHER" id="PTHR11472">
    <property type="entry name" value="DNA REPAIR DEAD HELICASE RAD3/XP-D SUBFAMILY MEMBER"/>
    <property type="match status" value="1"/>
</dbReference>
<dbReference type="Pfam" id="PF13307">
    <property type="entry name" value="Helicase_C_2"/>
    <property type="match status" value="1"/>
</dbReference>
<keyword evidence="3" id="KW-1185">Reference proteome</keyword>
<name>A0ABQ9G836_9NEOP</name>